<keyword evidence="2" id="KW-0479">Metal-binding</keyword>
<keyword evidence="2" id="KW-0472">Membrane</keyword>
<evidence type="ECO:0000313" key="6">
    <source>
        <dbReference type="Proteomes" id="UP000321570"/>
    </source>
</evidence>
<feature type="compositionally biased region" description="Polar residues" evidence="3">
    <location>
        <begin position="295"/>
        <end position="307"/>
    </location>
</feature>
<feature type="compositionally biased region" description="Basic and acidic residues" evidence="3">
    <location>
        <begin position="397"/>
        <end position="408"/>
    </location>
</feature>
<reference evidence="5 6" key="1">
    <citation type="submission" date="2019-07" db="EMBL/GenBank/DDBJ databases">
        <authorList>
            <person name="Jastrzebski P J."/>
            <person name="Paukszto L."/>
            <person name="Jastrzebski P J."/>
        </authorList>
    </citation>
    <scope>NUCLEOTIDE SEQUENCE [LARGE SCALE GENOMIC DNA]</scope>
    <source>
        <strain evidence="5 6">WMS-il1</strain>
    </source>
</reference>
<dbReference type="InterPro" id="IPR019273">
    <property type="entry name" value="Lunapark_Znf"/>
</dbReference>
<proteinExistence type="inferred from homology"/>
<dbReference type="GO" id="GO:1903373">
    <property type="term" value="P:positive regulation of endoplasmic reticulum tubular network organization"/>
    <property type="evidence" value="ECO:0007669"/>
    <property type="project" value="UniProtKB-UniRule"/>
</dbReference>
<dbReference type="GO" id="GO:0098826">
    <property type="term" value="C:endoplasmic reticulum tubular network membrane"/>
    <property type="evidence" value="ECO:0007669"/>
    <property type="project" value="UniProtKB-UniRule"/>
</dbReference>
<evidence type="ECO:0000259" key="4">
    <source>
        <dbReference type="Pfam" id="PF10058"/>
    </source>
</evidence>
<keyword evidence="2" id="KW-0863">Zinc-finger</keyword>
<feature type="transmembrane region" description="Helical" evidence="2">
    <location>
        <begin position="75"/>
        <end position="99"/>
    </location>
</feature>
<dbReference type="AlphaFoldDB" id="A0A564YQH1"/>
<dbReference type="GO" id="GO:0008270">
    <property type="term" value="F:zinc ion binding"/>
    <property type="evidence" value="ECO:0007669"/>
    <property type="project" value="UniProtKB-KW"/>
</dbReference>
<organism evidence="5 6">
    <name type="scientific">Hymenolepis diminuta</name>
    <name type="common">Rat tapeworm</name>
    <dbReference type="NCBI Taxonomy" id="6216"/>
    <lineage>
        <taxon>Eukaryota</taxon>
        <taxon>Metazoa</taxon>
        <taxon>Spiralia</taxon>
        <taxon>Lophotrochozoa</taxon>
        <taxon>Platyhelminthes</taxon>
        <taxon>Cestoda</taxon>
        <taxon>Eucestoda</taxon>
        <taxon>Cyclophyllidea</taxon>
        <taxon>Hymenolepididae</taxon>
        <taxon>Hymenolepis</taxon>
    </lineage>
</organism>
<feature type="domain" description="Lunapark zinc ribbon" evidence="4">
    <location>
        <begin position="229"/>
        <end position="278"/>
    </location>
</feature>
<keyword evidence="2" id="KW-0812">Transmembrane</keyword>
<evidence type="ECO:0000256" key="3">
    <source>
        <dbReference type="SAM" id="MobiDB-lite"/>
    </source>
</evidence>
<keyword evidence="2" id="KW-0256">Endoplasmic reticulum</keyword>
<dbReference type="Pfam" id="PF10058">
    <property type="entry name" value="Zn_ribbon_10"/>
    <property type="match status" value="1"/>
</dbReference>
<keyword evidence="2" id="KW-0862">Zinc</keyword>
<feature type="compositionally biased region" description="Polar residues" evidence="3">
    <location>
        <begin position="368"/>
        <end position="382"/>
    </location>
</feature>
<dbReference type="PANTHER" id="PTHR22166">
    <property type="entry name" value="ENDOPLASMIC RETICULUM JUNCTION FORMATION PROTEIN LUNAPARK"/>
    <property type="match status" value="1"/>
</dbReference>
<feature type="region of interest" description="Disordered" evidence="3">
    <location>
        <begin position="355"/>
        <end position="408"/>
    </location>
</feature>
<evidence type="ECO:0000256" key="1">
    <source>
        <dbReference type="ARBA" id="ARBA00009940"/>
    </source>
</evidence>
<comment type="similarity">
    <text evidence="1 2">Belongs to the lunapark family.</text>
</comment>
<dbReference type="GO" id="GO:0071788">
    <property type="term" value="P:endoplasmic reticulum tubular network maintenance"/>
    <property type="evidence" value="ECO:0007669"/>
    <property type="project" value="UniProtKB-UniRule"/>
</dbReference>
<name>A0A564YQH1_HYMDI</name>
<accession>A0A564YQH1</accession>
<sequence length="408" mass="45832">MASFKGLLNSVFRRRQKSVIETLEDIDANIELLKEHKESKVSSANKITFQLIFYASIPYVTFLVVYFFLLRPTETHWRVISIVGVFLYPIIVLFLKYLVNTIYLGSASRADKKLKDLLKQKRQILENVMNTETYNKAQQILKQFDPLGLIVRDFSIDRPIPKTEFETTARQRNVPNNKNAPCTPKPVPTATQIPTCQNPTTTTPTPTPSQPLKGPITHRPILPRERSILDIVVDAIVGDGPDRRYALICQNCSGHNGMALAEEFEYLAFRCCYCGFHNPARRNRRHPQALKFPTSPDSPFNQPTPLSASYERPQYSSALNLTSVGSRSHLNRGPFERISASTENVLSSSFIESSALPPRSSKRCRTVAATQRNPASRSASACSLTTSPLLPEEESEKDPSEKSEEGES</sequence>
<dbReference type="EMBL" id="CABIJS010000333">
    <property type="protein sequence ID" value="VUZ49400.1"/>
    <property type="molecule type" value="Genomic_DNA"/>
</dbReference>
<dbReference type="InterPro" id="IPR040115">
    <property type="entry name" value="Lnp"/>
</dbReference>
<comment type="subcellular location">
    <subcellularLocation>
        <location evidence="2">Endoplasmic reticulum membrane</location>
        <topology evidence="2">Multi-pass membrane protein</topology>
    </subcellularLocation>
</comment>
<evidence type="ECO:0000256" key="2">
    <source>
        <dbReference type="RuleBase" id="RU367073"/>
    </source>
</evidence>
<keyword evidence="2" id="KW-1133">Transmembrane helix</keyword>
<gene>
    <name evidence="5" type="ORF">WMSIL1_LOCUS8655</name>
</gene>
<protein>
    <recommendedName>
        <fullName evidence="2">Endoplasmic reticulum junction formation protein lunapark</fullName>
    </recommendedName>
</protein>
<comment type="function">
    <text evidence="2">Plays a role in determining ER morphology.</text>
</comment>
<feature type="compositionally biased region" description="Low complexity" evidence="3">
    <location>
        <begin position="191"/>
        <end position="204"/>
    </location>
</feature>
<keyword evidence="6" id="KW-1185">Reference proteome</keyword>
<dbReference type="PANTHER" id="PTHR22166:SF12">
    <property type="entry name" value="ENDOPLASMIC RETICULUM JUNCTION FORMATION PROTEIN LUNAPARK"/>
    <property type="match status" value="1"/>
</dbReference>
<feature type="transmembrane region" description="Helical" evidence="2">
    <location>
        <begin position="47"/>
        <end position="69"/>
    </location>
</feature>
<comment type="domain">
    <text evidence="2">The C4-type zinc finger motif is necessary both for its ER three-way tubular junction localization and formation.</text>
</comment>
<evidence type="ECO:0000313" key="5">
    <source>
        <dbReference type="EMBL" id="VUZ49400.1"/>
    </source>
</evidence>
<feature type="region of interest" description="Disordered" evidence="3">
    <location>
        <begin position="288"/>
        <end position="309"/>
    </location>
</feature>
<dbReference type="Proteomes" id="UP000321570">
    <property type="component" value="Unassembled WGS sequence"/>
</dbReference>
<feature type="region of interest" description="Disordered" evidence="3">
    <location>
        <begin position="173"/>
        <end position="215"/>
    </location>
</feature>